<dbReference type="Pfam" id="PF02230">
    <property type="entry name" value="Abhydrolase_2"/>
    <property type="match status" value="1"/>
</dbReference>
<dbReference type="Gene3D" id="3.40.50.1820">
    <property type="entry name" value="alpha/beta hydrolase"/>
    <property type="match status" value="1"/>
</dbReference>
<dbReference type="InterPro" id="IPR029058">
    <property type="entry name" value="AB_hydrolase_fold"/>
</dbReference>
<evidence type="ECO:0000256" key="1">
    <source>
        <dbReference type="ARBA" id="ARBA00022729"/>
    </source>
</evidence>
<name>A0ABW0LWD0_9BACL</name>
<evidence type="ECO:0000256" key="2">
    <source>
        <dbReference type="ARBA" id="ARBA00022801"/>
    </source>
</evidence>
<dbReference type="InterPro" id="IPR050955">
    <property type="entry name" value="Plant_Biomass_Hydrol_Est"/>
</dbReference>
<keyword evidence="1" id="KW-0732">Signal</keyword>
<dbReference type="Proteomes" id="UP001596105">
    <property type="component" value="Unassembled WGS sequence"/>
</dbReference>
<evidence type="ECO:0000313" key="5">
    <source>
        <dbReference type="Proteomes" id="UP001596105"/>
    </source>
</evidence>
<evidence type="ECO:0000259" key="3">
    <source>
        <dbReference type="Pfam" id="PF02230"/>
    </source>
</evidence>
<proteinExistence type="predicted"/>
<dbReference type="InterPro" id="IPR012334">
    <property type="entry name" value="Pectin_lyas_fold"/>
</dbReference>
<feature type="domain" description="Phospholipase/carboxylesterase/thioesterase" evidence="3">
    <location>
        <begin position="583"/>
        <end position="696"/>
    </location>
</feature>
<dbReference type="SUPFAM" id="SSF51126">
    <property type="entry name" value="Pectin lyase-like"/>
    <property type="match status" value="1"/>
</dbReference>
<dbReference type="PANTHER" id="PTHR43037">
    <property type="entry name" value="UNNAMED PRODUCT-RELATED"/>
    <property type="match status" value="1"/>
</dbReference>
<dbReference type="InterPro" id="IPR011050">
    <property type="entry name" value="Pectin_lyase_fold/virulence"/>
</dbReference>
<comment type="caution">
    <text evidence="4">The sequence shown here is derived from an EMBL/GenBank/DDBJ whole genome shotgun (WGS) entry which is preliminary data.</text>
</comment>
<evidence type="ECO:0000313" key="4">
    <source>
        <dbReference type="EMBL" id="MFC5469026.1"/>
    </source>
</evidence>
<dbReference type="InterPro" id="IPR006626">
    <property type="entry name" value="PbH1"/>
</dbReference>
<reference evidence="5" key="1">
    <citation type="journal article" date="2019" name="Int. J. Syst. Evol. Microbiol.">
        <title>The Global Catalogue of Microorganisms (GCM) 10K type strain sequencing project: providing services to taxonomists for standard genome sequencing and annotation.</title>
        <authorList>
            <consortium name="The Broad Institute Genomics Platform"/>
            <consortium name="The Broad Institute Genome Sequencing Center for Infectious Disease"/>
            <person name="Wu L."/>
            <person name="Ma J."/>
        </authorList>
    </citation>
    <scope>NUCLEOTIDE SEQUENCE [LARGE SCALE GENOMIC DNA]</scope>
    <source>
        <strain evidence="5">CCUG 57113</strain>
    </source>
</reference>
<dbReference type="PANTHER" id="PTHR43037:SF5">
    <property type="entry name" value="FERULOYL ESTERASE"/>
    <property type="match status" value="1"/>
</dbReference>
<protein>
    <submittedName>
        <fullName evidence="4">Choice-of-anchor Q domain-containing protein</fullName>
    </submittedName>
</protein>
<dbReference type="InterPro" id="IPR059226">
    <property type="entry name" value="Choice_anch_Q_dom"/>
</dbReference>
<dbReference type="InterPro" id="IPR003140">
    <property type="entry name" value="PLipase/COase/thioEstase"/>
</dbReference>
<gene>
    <name evidence="4" type="ORF">ACFPPD_09850</name>
</gene>
<dbReference type="SUPFAM" id="SSF53474">
    <property type="entry name" value="alpha/beta-Hydrolases"/>
    <property type="match status" value="1"/>
</dbReference>
<accession>A0ABW0LWD0</accession>
<dbReference type="RefSeq" id="WP_209749138.1">
    <property type="nucleotide sequence ID" value="NZ_JBHSMH010000023.1"/>
</dbReference>
<sequence length="831" mass="88614">MKKHKAWNRVLIYSLVLWFVAGVIGMPGTLANAEPDPVNIVCDASIPSNTQRLWNGEEMGVQPGDTVCIEAGVRPEILHLTKFQGTEEAPITFINHGGIVEIKTDPGNAAYNGLYAMKFTISSHFVLKGTGDPNAKYGFRLSTGGNSGASALMATSGSTDFTISNVEVFGAGFAGLMLKTDPSCSAPNTTQRPTAVIQPGFVQRNTVIHDNYIHNTGGEGMYIGHYAYASGYATSCGKLWPHALEGLEVYDNVIKDTKLDGLQISAATQGVKVYGNEIENYGLARQQFHMNGLEINPGTAGDFYDNAIVNGTGAGVHYKGRGDARIFNNVIVRSEDAGIISLSETGFTNPDDPAFDGSPIHIMHNTIVNSGLTGIYFWNQGNKNAGNTAYNNLIVRESAAGASGDAYIRLRYADTDLTYSNNYMTNDLAAVRFVDAQGGNYGLQKGSPAIDYGLDLSGQPWGDKVMKDYYGVKRPSGAGYDAGALERTHVAFMTRTVEYQGVERKYAVYVPEDYDPNVSWPMIVFHHGAGEVGTDGVKQTEAGIGPAIGNTPELQKAIIYMPQRAGTSSAEAKFWTEQAQLVAEEFNVDPERWYMTGLSAGGYITWNWGGAFAGQYAALMPIAGGLSDTSAGKLNKLAQIPIRALHGGDDNVIALSWGSQAAVNAVNGAGGNAQLTVIPGVGHSQWDTKFYSVRECMAWLLSQRNAGVVTLEASAETGSPGIGEEIDVTLRFSKPDYPSTDYYFQGKKTVTITGYAPHGNGTAGKFAGEQLKGAATTVEIDFGPDGRAIVPLKLVNSVPQPLAFEIEGLGLVSNTLEVEPIAGGGHAASQN</sequence>
<dbReference type="SMART" id="SM00710">
    <property type="entry name" value="PbH1"/>
    <property type="match status" value="8"/>
</dbReference>
<dbReference type="EMBL" id="JBHSMH010000023">
    <property type="protein sequence ID" value="MFC5469026.1"/>
    <property type="molecule type" value="Genomic_DNA"/>
</dbReference>
<dbReference type="NCBIfam" id="NF041518">
    <property type="entry name" value="choice_anch_Q"/>
    <property type="match status" value="1"/>
</dbReference>
<keyword evidence="2" id="KW-0378">Hydrolase</keyword>
<keyword evidence="5" id="KW-1185">Reference proteome</keyword>
<dbReference type="Gene3D" id="2.160.20.10">
    <property type="entry name" value="Single-stranded right-handed beta-helix, Pectin lyase-like"/>
    <property type="match status" value="1"/>
</dbReference>
<organism evidence="4 5">
    <name type="scientific">Cohnella suwonensis</name>
    <dbReference type="NCBI Taxonomy" id="696072"/>
    <lineage>
        <taxon>Bacteria</taxon>
        <taxon>Bacillati</taxon>
        <taxon>Bacillota</taxon>
        <taxon>Bacilli</taxon>
        <taxon>Bacillales</taxon>
        <taxon>Paenibacillaceae</taxon>
        <taxon>Cohnella</taxon>
    </lineage>
</organism>